<proteinExistence type="predicted"/>
<dbReference type="HOGENOM" id="CLU_2850101_0_0_1"/>
<keyword evidence="2" id="KW-1185">Reference proteome</keyword>
<protein>
    <submittedName>
        <fullName evidence="1">Predicted protein</fullName>
    </submittedName>
</protein>
<dbReference type="InParanoid" id="B0DJY9"/>
<dbReference type="EMBL" id="DS547115">
    <property type="protein sequence ID" value="EDR05097.1"/>
    <property type="molecule type" value="Genomic_DNA"/>
</dbReference>
<reference evidence="1 2" key="1">
    <citation type="journal article" date="2008" name="Nature">
        <title>The genome of Laccaria bicolor provides insights into mycorrhizal symbiosis.</title>
        <authorList>
            <person name="Martin F."/>
            <person name="Aerts A."/>
            <person name="Ahren D."/>
            <person name="Brun A."/>
            <person name="Danchin E.G.J."/>
            <person name="Duchaussoy F."/>
            <person name="Gibon J."/>
            <person name="Kohler A."/>
            <person name="Lindquist E."/>
            <person name="Pereda V."/>
            <person name="Salamov A."/>
            <person name="Shapiro H.J."/>
            <person name="Wuyts J."/>
            <person name="Blaudez D."/>
            <person name="Buee M."/>
            <person name="Brokstein P."/>
            <person name="Canbaeck B."/>
            <person name="Cohen D."/>
            <person name="Courty P.E."/>
            <person name="Coutinho P.M."/>
            <person name="Delaruelle C."/>
            <person name="Detter J.C."/>
            <person name="Deveau A."/>
            <person name="DiFazio S."/>
            <person name="Duplessis S."/>
            <person name="Fraissinet-Tachet L."/>
            <person name="Lucic E."/>
            <person name="Frey-Klett P."/>
            <person name="Fourrey C."/>
            <person name="Feussner I."/>
            <person name="Gay G."/>
            <person name="Grimwood J."/>
            <person name="Hoegger P.J."/>
            <person name="Jain P."/>
            <person name="Kilaru S."/>
            <person name="Labbe J."/>
            <person name="Lin Y.C."/>
            <person name="Legue V."/>
            <person name="Le Tacon F."/>
            <person name="Marmeisse R."/>
            <person name="Melayah D."/>
            <person name="Montanini B."/>
            <person name="Muratet M."/>
            <person name="Nehls U."/>
            <person name="Niculita-Hirzel H."/>
            <person name="Oudot-Le Secq M.P."/>
            <person name="Peter M."/>
            <person name="Quesneville H."/>
            <person name="Rajashekar B."/>
            <person name="Reich M."/>
            <person name="Rouhier N."/>
            <person name="Schmutz J."/>
            <person name="Yin T."/>
            <person name="Chalot M."/>
            <person name="Henrissat B."/>
            <person name="Kuees U."/>
            <person name="Lucas S."/>
            <person name="Van de Peer Y."/>
            <person name="Podila G.K."/>
            <person name="Polle A."/>
            <person name="Pukkila P.J."/>
            <person name="Richardson P.M."/>
            <person name="Rouze P."/>
            <person name="Sanders I.R."/>
            <person name="Stajich J.E."/>
            <person name="Tunlid A."/>
            <person name="Tuskan G."/>
            <person name="Grigoriev I.V."/>
        </authorList>
    </citation>
    <scope>NUCLEOTIDE SEQUENCE [LARGE SCALE GENOMIC DNA]</scope>
    <source>
        <strain evidence="2">S238N-H82 / ATCC MYA-4686</strain>
    </source>
</reference>
<dbReference type="Proteomes" id="UP000001194">
    <property type="component" value="Unassembled WGS sequence"/>
</dbReference>
<accession>B0DJY9</accession>
<evidence type="ECO:0000313" key="2">
    <source>
        <dbReference type="Proteomes" id="UP000001194"/>
    </source>
</evidence>
<dbReference type="AlphaFoldDB" id="B0DJY9"/>
<sequence length="65" mass="6806">MGSLSSTVDGPKDAQRVMSLALFGYFKPTVNGKLSPPQLPDSPPPSAVAIRLLPPNPNFCSNAPL</sequence>
<organism evidence="2">
    <name type="scientific">Laccaria bicolor (strain S238N-H82 / ATCC MYA-4686)</name>
    <name type="common">Bicoloured deceiver</name>
    <name type="synonym">Laccaria laccata var. bicolor</name>
    <dbReference type="NCBI Taxonomy" id="486041"/>
    <lineage>
        <taxon>Eukaryota</taxon>
        <taxon>Fungi</taxon>
        <taxon>Dikarya</taxon>
        <taxon>Basidiomycota</taxon>
        <taxon>Agaricomycotina</taxon>
        <taxon>Agaricomycetes</taxon>
        <taxon>Agaricomycetidae</taxon>
        <taxon>Agaricales</taxon>
        <taxon>Agaricineae</taxon>
        <taxon>Hydnangiaceae</taxon>
        <taxon>Laccaria</taxon>
    </lineage>
</organism>
<dbReference type="RefSeq" id="XP_001884487.1">
    <property type="nucleotide sequence ID" value="XM_001884452.1"/>
</dbReference>
<name>B0DJY9_LACBS</name>
<gene>
    <name evidence="1" type="ORF">LACBIDRAFT_303921</name>
</gene>
<dbReference type="GeneID" id="6079949"/>
<dbReference type="KEGG" id="lbc:LACBIDRAFT_303921"/>
<evidence type="ECO:0000313" key="1">
    <source>
        <dbReference type="EMBL" id="EDR05097.1"/>
    </source>
</evidence>